<dbReference type="AlphaFoldDB" id="A0A1B8AIV2"/>
<sequence length="141" mass="15405">MSSTNSSLLDLTDISTRKCDTASTIDRPPFLPDDVPTAWIPMTNDSYGAMSEICSPNPVNLYAECYLWCELPDAFMDDYEASGSDKFGFYFFDRLRETGANLTGTWIHSAREASAASVIVRPLGIKALGTLALGMFIALSV</sequence>
<organism evidence="1 2">
    <name type="scientific">Fusarium poae</name>
    <dbReference type="NCBI Taxonomy" id="36050"/>
    <lineage>
        <taxon>Eukaryota</taxon>
        <taxon>Fungi</taxon>
        <taxon>Dikarya</taxon>
        <taxon>Ascomycota</taxon>
        <taxon>Pezizomycotina</taxon>
        <taxon>Sordariomycetes</taxon>
        <taxon>Hypocreomycetidae</taxon>
        <taxon>Hypocreales</taxon>
        <taxon>Nectriaceae</taxon>
        <taxon>Fusarium</taxon>
    </lineage>
</organism>
<evidence type="ECO:0000313" key="2">
    <source>
        <dbReference type="Proteomes" id="UP000091967"/>
    </source>
</evidence>
<keyword evidence="2" id="KW-1185">Reference proteome</keyword>
<dbReference type="EMBL" id="LYXU01000003">
    <property type="protein sequence ID" value="OBS20321.1"/>
    <property type="molecule type" value="Genomic_DNA"/>
</dbReference>
<protein>
    <submittedName>
        <fullName evidence="1">Uncharacterized protein</fullName>
    </submittedName>
</protein>
<name>A0A1B8AIV2_FUSPO</name>
<accession>A0A1B8AIV2</accession>
<gene>
    <name evidence="1" type="ORF">FPOA_06694</name>
</gene>
<reference evidence="1 2" key="1">
    <citation type="submission" date="2016-06" db="EMBL/GenBank/DDBJ databases">
        <title>Living apart together: crosstalk between the core and supernumerary genomes in a fungal plant pathogen.</title>
        <authorList>
            <person name="Vanheule A."/>
            <person name="Audenaert K."/>
            <person name="Warris S."/>
            <person name="Van De Geest H."/>
            <person name="Schijlen E."/>
            <person name="Hofte M."/>
            <person name="De Saeger S."/>
            <person name="Haesaert G."/>
            <person name="Waalwijk C."/>
            <person name="Van Der Lee T."/>
        </authorList>
    </citation>
    <scope>NUCLEOTIDE SEQUENCE [LARGE SCALE GENOMIC DNA]</scope>
    <source>
        <strain evidence="1 2">2516</strain>
    </source>
</reference>
<dbReference type="Proteomes" id="UP000091967">
    <property type="component" value="Unassembled WGS sequence"/>
</dbReference>
<comment type="caution">
    <text evidence="1">The sequence shown here is derived from an EMBL/GenBank/DDBJ whole genome shotgun (WGS) entry which is preliminary data.</text>
</comment>
<proteinExistence type="predicted"/>
<evidence type="ECO:0000313" key="1">
    <source>
        <dbReference type="EMBL" id="OBS20321.1"/>
    </source>
</evidence>
<dbReference type="OrthoDB" id="5005913at2759"/>